<sequence>MNLEKRLYISGEEVSLARQMISLKLSLGSKAIFTIQAEHAPERFELVRLDIGYEHDLFIFFEGYIDKIQPAENGFFKITVKENAGILSQRWPISLEHPTAIDVLDQLALLTGLDFKYPDTDYMRQMIPNFVHQGNGYQCLDALGKAFAIEDCIWCQDTDQNIYVGSYADSRFAGKPMSVPAEFTSRQTSNSVTFVPYPMLRPGRVMNGHRITRVDLIEDEMTAYWHPVSSEAAAQKQQIYNEFPELSAGYHLPLFGRVEAVRDAVPQGKIADSFRPRYAVDVQMLDADLQPDYSVPVYRSIPLPIAMGGVESGLLAYPLEGMLVEIAFAYGRSDRPIIRGVYGLNYMLPSIEPGEQLQQQRDEVSRRIDAAGNITDRTDQQMMRAAEQIQDQAQHYQGAFGQHQLDIREHSQENISGKKQIEALGAVELLAGDNLELGSLGNLHMATAGDWITTVGQLRNTVIQLDERLKVMGNRLEVIEKDWEASATNMRFTADLITMNGGSGVVQGDCICAFTGQKHSDFSSTVKAGK</sequence>
<dbReference type="AlphaFoldDB" id="A0A1N6MAJ0"/>
<dbReference type="OrthoDB" id="5812814at2"/>
<proteinExistence type="predicted"/>
<reference evidence="1 2" key="1">
    <citation type="submission" date="2016-12" db="EMBL/GenBank/DDBJ databases">
        <authorList>
            <person name="Song W.-J."/>
            <person name="Kurnit D.M."/>
        </authorList>
    </citation>
    <scope>NUCLEOTIDE SEQUENCE [LARGE SCALE GENOMIC DNA]</scope>
    <source>
        <strain evidence="1 2">CECT 9026</strain>
    </source>
</reference>
<protein>
    <recommendedName>
        <fullName evidence="3">Gp5/Type VI secretion system Vgr protein OB-fold domain-containing protein</fullName>
    </recommendedName>
</protein>
<evidence type="ECO:0000313" key="2">
    <source>
        <dbReference type="Proteomes" id="UP000184774"/>
    </source>
</evidence>
<name>A0A1N6MAJ0_9VIBR</name>
<gene>
    <name evidence="1" type="ORF">VSP9026_04258</name>
</gene>
<dbReference type="Proteomes" id="UP000184774">
    <property type="component" value="Unassembled WGS sequence"/>
</dbReference>
<dbReference type="EMBL" id="FSSB01000030">
    <property type="protein sequence ID" value="SIO96469.1"/>
    <property type="molecule type" value="Genomic_DNA"/>
</dbReference>
<evidence type="ECO:0008006" key="3">
    <source>
        <dbReference type="Google" id="ProtNLM"/>
    </source>
</evidence>
<organism evidence="1 2">
    <name type="scientific">Vibrio spartinae</name>
    <dbReference type="NCBI Taxonomy" id="1918945"/>
    <lineage>
        <taxon>Bacteria</taxon>
        <taxon>Pseudomonadati</taxon>
        <taxon>Pseudomonadota</taxon>
        <taxon>Gammaproteobacteria</taxon>
        <taxon>Vibrionales</taxon>
        <taxon>Vibrionaceae</taxon>
        <taxon>Vibrio</taxon>
    </lineage>
</organism>
<accession>A0A1N6MAJ0</accession>
<dbReference type="SUPFAM" id="SSF69255">
    <property type="entry name" value="gp5 N-terminal domain-like"/>
    <property type="match status" value="1"/>
</dbReference>
<evidence type="ECO:0000313" key="1">
    <source>
        <dbReference type="EMBL" id="SIO96469.1"/>
    </source>
</evidence>
<dbReference type="RefSeq" id="WP_074374905.1">
    <property type="nucleotide sequence ID" value="NZ_AP024908.1"/>
</dbReference>